<feature type="binding site" evidence="9">
    <location>
        <position position="131"/>
    </location>
    <ligand>
        <name>Zn(2+)</name>
        <dbReference type="ChEBI" id="CHEBI:29105"/>
        <note>catalytic</note>
    </ligand>
</feature>
<evidence type="ECO:0000256" key="9">
    <source>
        <dbReference type="HAMAP-Rule" id="MF_00009"/>
    </source>
</evidence>
<gene>
    <name evidence="9 10" type="primary">ybeY</name>
    <name evidence="10" type="ORF">LJD61_15035</name>
</gene>
<evidence type="ECO:0000313" key="10">
    <source>
        <dbReference type="EMBL" id="MCQ1530852.1"/>
    </source>
</evidence>
<keyword evidence="8 9" id="KW-0862">Zinc</keyword>
<dbReference type="EMBL" id="JAJEKE010000015">
    <property type="protein sequence ID" value="MCQ1530852.1"/>
    <property type="molecule type" value="Genomic_DNA"/>
</dbReference>
<evidence type="ECO:0000256" key="4">
    <source>
        <dbReference type="ARBA" id="ARBA00022722"/>
    </source>
</evidence>
<evidence type="ECO:0000256" key="3">
    <source>
        <dbReference type="ARBA" id="ARBA00022552"/>
    </source>
</evidence>
<keyword evidence="5 9" id="KW-0479">Metal-binding</keyword>
<keyword evidence="2 9" id="KW-0690">Ribosome biogenesis</keyword>
<dbReference type="NCBIfam" id="TIGR00043">
    <property type="entry name" value="rRNA maturation RNase YbeY"/>
    <property type="match status" value="1"/>
</dbReference>
<dbReference type="Proteomes" id="UP001651880">
    <property type="component" value="Unassembled WGS sequence"/>
</dbReference>
<keyword evidence="4 9" id="KW-0540">Nuclease</keyword>
<dbReference type="Pfam" id="PF02130">
    <property type="entry name" value="YbeY"/>
    <property type="match status" value="1"/>
</dbReference>
<comment type="caution">
    <text evidence="10">The sequence shown here is derived from an EMBL/GenBank/DDBJ whole genome shotgun (WGS) entry which is preliminary data.</text>
</comment>
<evidence type="ECO:0000256" key="8">
    <source>
        <dbReference type="ARBA" id="ARBA00022833"/>
    </source>
</evidence>
<evidence type="ECO:0000256" key="1">
    <source>
        <dbReference type="ARBA" id="ARBA00010875"/>
    </source>
</evidence>
<comment type="cofactor">
    <cofactor evidence="9">
        <name>Zn(2+)</name>
        <dbReference type="ChEBI" id="CHEBI:29105"/>
    </cofactor>
    <text evidence="9">Binds 1 zinc ion.</text>
</comment>
<dbReference type="PROSITE" id="PS01306">
    <property type="entry name" value="UPF0054"/>
    <property type="match status" value="1"/>
</dbReference>
<dbReference type="HAMAP" id="MF_00009">
    <property type="entry name" value="Endoribonucl_YbeY"/>
    <property type="match status" value="1"/>
</dbReference>
<dbReference type="SUPFAM" id="SSF55486">
    <property type="entry name" value="Metalloproteases ('zincins'), catalytic domain"/>
    <property type="match status" value="1"/>
</dbReference>
<keyword evidence="9" id="KW-0963">Cytoplasm</keyword>
<keyword evidence="11" id="KW-1185">Reference proteome</keyword>
<keyword evidence="3 9" id="KW-0698">rRNA processing</keyword>
<dbReference type="InterPro" id="IPR023091">
    <property type="entry name" value="MetalPrtase_cat_dom_sf_prd"/>
</dbReference>
<evidence type="ECO:0000256" key="5">
    <source>
        <dbReference type="ARBA" id="ARBA00022723"/>
    </source>
</evidence>
<dbReference type="InterPro" id="IPR002036">
    <property type="entry name" value="YbeY"/>
</dbReference>
<protein>
    <recommendedName>
        <fullName evidence="9">Endoribonuclease YbeY</fullName>
        <ecNumber evidence="9">3.1.-.-</ecNumber>
    </recommendedName>
</protein>
<dbReference type="PANTHER" id="PTHR46986">
    <property type="entry name" value="ENDORIBONUCLEASE YBEY, CHLOROPLASTIC"/>
    <property type="match status" value="1"/>
</dbReference>
<dbReference type="PANTHER" id="PTHR46986:SF1">
    <property type="entry name" value="ENDORIBONUCLEASE YBEY, CHLOROPLASTIC"/>
    <property type="match status" value="1"/>
</dbReference>
<comment type="similarity">
    <text evidence="1 9">Belongs to the endoribonuclease YbeY family.</text>
</comment>
<dbReference type="Gene3D" id="3.40.390.30">
    <property type="entry name" value="Metalloproteases ('zincins'), catalytic domain"/>
    <property type="match status" value="1"/>
</dbReference>
<sequence length="161" mass="18644">MDILTVLIDNRQSILKAAEDMESFVSGIVKGVLNYEEWNENFEISISFVDNQEIQSLNKQFRNIDKPTDVLSFPMLEFEDEPKDGPADRFEGERPLGDIVISVEKAIEQAEEYGHSKEREIAFLLVHGMLHLLGYDHEDEKDEILMFKKQDDILNILKISR</sequence>
<keyword evidence="6 9" id="KW-0255">Endonuclease</keyword>
<comment type="subcellular location">
    <subcellularLocation>
        <location evidence="9">Cytoplasm</location>
    </subcellularLocation>
</comment>
<dbReference type="InterPro" id="IPR020549">
    <property type="entry name" value="YbeY_CS"/>
</dbReference>
<organism evidence="10 11">
    <name type="scientific">Lutispora saccharofermentans</name>
    <dbReference type="NCBI Taxonomy" id="3024236"/>
    <lineage>
        <taxon>Bacteria</taxon>
        <taxon>Bacillati</taxon>
        <taxon>Bacillota</taxon>
        <taxon>Clostridia</taxon>
        <taxon>Lutisporales</taxon>
        <taxon>Lutisporaceae</taxon>
        <taxon>Lutispora</taxon>
    </lineage>
</organism>
<evidence type="ECO:0000256" key="2">
    <source>
        <dbReference type="ARBA" id="ARBA00022517"/>
    </source>
</evidence>
<feature type="binding site" evidence="9">
    <location>
        <position position="137"/>
    </location>
    <ligand>
        <name>Zn(2+)</name>
        <dbReference type="ChEBI" id="CHEBI:29105"/>
        <note>catalytic</note>
    </ligand>
</feature>
<keyword evidence="7 9" id="KW-0378">Hydrolase</keyword>
<evidence type="ECO:0000256" key="6">
    <source>
        <dbReference type="ARBA" id="ARBA00022759"/>
    </source>
</evidence>
<reference evidence="10 11" key="1">
    <citation type="submission" date="2021-10" db="EMBL/GenBank/DDBJ databases">
        <title>Lutispora strain m25 sp. nov., a thermophilic, non-spore-forming bacterium isolated from a lab-scale methanogenic bioreactor digesting anaerobic sludge.</title>
        <authorList>
            <person name="El Houari A."/>
            <person name="Mcdonald J."/>
        </authorList>
    </citation>
    <scope>NUCLEOTIDE SEQUENCE [LARGE SCALE GENOMIC DNA]</scope>
    <source>
        <strain evidence="11">m25</strain>
    </source>
</reference>
<proteinExistence type="inferred from homology"/>
<name>A0ABT1NHX9_9FIRM</name>
<accession>A0ABT1NHX9</accession>
<dbReference type="EC" id="3.1.-.-" evidence="9"/>
<feature type="binding site" evidence="9">
    <location>
        <position position="127"/>
    </location>
    <ligand>
        <name>Zn(2+)</name>
        <dbReference type="ChEBI" id="CHEBI:29105"/>
        <note>catalytic</note>
    </ligand>
</feature>
<evidence type="ECO:0000256" key="7">
    <source>
        <dbReference type="ARBA" id="ARBA00022801"/>
    </source>
</evidence>
<evidence type="ECO:0000313" key="11">
    <source>
        <dbReference type="Proteomes" id="UP001651880"/>
    </source>
</evidence>
<comment type="function">
    <text evidence="9">Single strand-specific metallo-endoribonuclease involved in late-stage 70S ribosome quality control and in maturation of the 3' terminus of the 16S rRNA.</text>
</comment>